<dbReference type="CDD" id="cd06133">
    <property type="entry name" value="ERI-1_3'hExo_like"/>
    <property type="match status" value="1"/>
</dbReference>
<protein>
    <recommendedName>
        <fullName evidence="5">Exonuclease domain-containing protein</fullName>
    </recommendedName>
</protein>
<feature type="repeat" description="PPR" evidence="3">
    <location>
        <begin position="434"/>
        <end position="468"/>
    </location>
</feature>
<name>D7L3Z4_ARALL</name>
<comment type="similarity">
    <text evidence="1">Belongs to the PPR family. PCMP-H subfamily.</text>
</comment>
<dbReference type="GO" id="GO:0009451">
    <property type="term" value="P:RNA modification"/>
    <property type="evidence" value="ECO:0007669"/>
    <property type="project" value="InterPro"/>
</dbReference>
<feature type="region of interest" description="Disordered" evidence="4">
    <location>
        <begin position="43"/>
        <end position="63"/>
    </location>
</feature>
<sequence>MASAFSAFRVSLSRISPFRDTRFSYPATFALAHTKRIMCSSTHSVSSSPSPSDISSSSSSSPSTFSLMGASENARWRPMCLYYTHGKCTKMDDPAHLEIFNHDCSKELPVAATDLGRKKSQEFNFFLVIDLEGKVEILEFPVLIVDAKTMEVVDLFHRFVRPTKMSEQAINKYIEGKYGEVGVDRVWHDTAIPFKQVVEEFEAWLAEHDLWTKDTDGALNDAAFITCGNWDIKTKIPEQCVVSNINLPPYFTEWINLKDIYLNFYGREARGMVSMMRQCGIKLMGSHHLGIDDTKNITRVVQRMLSEGAVLKITARRSKSNTRNVEFLFKNRIKPMNWPNLGCNRLCAGSSESQTATLCLCSFCQHLLHSPTEEDSHVLENCYVLEFIIFTNSNFRLSGSGLNLITSNYLIDMYCKCREQLIAYKVFDSMPERNVVSWTALMSGHVLNGDLNGSLSLFTEMGRQGIYPNEFTFSTNLKACGLLNALEKGLQIHGFCLKIGFEMMVEVGNSLVDMYSKCGRINEAEKVFRWMVGRSLISWNAMIAGYVHAGYGSRALATFGMMQEAKIKERPDEFTLTSLLKACSSTGMIYAGKQIHGFLVRSGFHCPSSATITGSLVDLYVKCGNLFSARKAFDQIKEKTMISWSSLILGYAQEGDFVEAMGLFKRLQELSSQIDSFVLSSIIGVFADFALLQQGKQMQALVVKLPSGLETSVSNSLVDMYLKCGLVDEAEKCFAEMQLKDVISWTVMITGYGKHGLGKKAVSIFNKMLRHNIEPDEVCYLAVLSACSHSGMIKEGEELFSKLLETQGIKPRVEHYACVVDLLGRAGRLKEAKHLVDTMPIKPNVGIWQTLLSLCRVHGDIELGKEVGKILLRIDGKNPANYVMMSNLYGQAGYWNEQGNARELGSIKGLQKEAGMSWVEIEREVHFFRSGEDSHPLTLVIQETLKEVERRLREELGYVYGLKHELHDIDDESKEENLRAHSEKLAIGLALATGGLNQKGKTIRVFKNLRVCVDCHEFIKGLSKITKIAYVVRDAVRFHSFEDGCCSCGDYCFFIDEQEKVAVVFDVDGYRDTETARYHTAFIIGDDGYFKSVSLGEAPNVYDGKPGHLGYTPQFYCPPLVCSSSYLPSFVSHS</sequence>
<dbReference type="HOGENOM" id="CLU_278666_0_0_1"/>
<dbReference type="PROSITE" id="PS51375">
    <property type="entry name" value="PPR"/>
    <property type="match status" value="5"/>
</dbReference>
<dbReference type="FunFam" id="1.25.40.10:FF:002129">
    <property type="entry name" value="Putative pentatricopeptide repeat-containing protein At3g15130"/>
    <property type="match status" value="1"/>
</dbReference>
<dbReference type="InterPro" id="IPR013520">
    <property type="entry name" value="Ribonucl_H"/>
</dbReference>
<keyword evidence="7" id="KW-1185">Reference proteome</keyword>
<dbReference type="InterPro" id="IPR011990">
    <property type="entry name" value="TPR-like_helical_dom_sf"/>
</dbReference>
<evidence type="ECO:0000256" key="3">
    <source>
        <dbReference type="PROSITE-ProRule" id="PRU00708"/>
    </source>
</evidence>
<dbReference type="Proteomes" id="UP000008694">
    <property type="component" value="Unassembled WGS sequence"/>
</dbReference>
<dbReference type="STRING" id="81972.D7L3Z4"/>
<dbReference type="InterPro" id="IPR036397">
    <property type="entry name" value="RNaseH_sf"/>
</dbReference>
<dbReference type="SMART" id="SM00479">
    <property type="entry name" value="EXOIII"/>
    <property type="match status" value="1"/>
</dbReference>
<dbReference type="Gene3D" id="3.30.420.10">
    <property type="entry name" value="Ribonuclease H-like superfamily/Ribonuclease H"/>
    <property type="match status" value="1"/>
</dbReference>
<evidence type="ECO:0000313" key="6">
    <source>
        <dbReference type="EMBL" id="EFH61331.1"/>
    </source>
</evidence>
<dbReference type="Gene3D" id="1.25.40.10">
    <property type="entry name" value="Tetratricopeptide repeat domain"/>
    <property type="match status" value="4"/>
</dbReference>
<evidence type="ECO:0000313" key="7">
    <source>
        <dbReference type="Proteomes" id="UP000008694"/>
    </source>
</evidence>
<dbReference type="Pfam" id="PF00929">
    <property type="entry name" value="RNase_T"/>
    <property type="match status" value="1"/>
</dbReference>
<accession>D7L3Z4</accession>
<dbReference type="InterPro" id="IPR032867">
    <property type="entry name" value="DYW_dom"/>
</dbReference>
<dbReference type="InterPro" id="IPR012337">
    <property type="entry name" value="RNaseH-like_sf"/>
</dbReference>
<dbReference type="GO" id="GO:0008270">
    <property type="term" value="F:zinc ion binding"/>
    <property type="evidence" value="ECO:0007669"/>
    <property type="project" value="InterPro"/>
</dbReference>
<proteinExistence type="inferred from homology"/>
<organism evidence="7">
    <name type="scientific">Arabidopsis lyrata subsp. lyrata</name>
    <name type="common">Lyre-leaved rock-cress</name>
    <dbReference type="NCBI Taxonomy" id="81972"/>
    <lineage>
        <taxon>Eukaryota</taxon>
        <taxon>Viridiplantae</taxon>
        <taxon>Streptophyta</taxon>
        <taxon>Embryophyta</taxon>
        <taxon>Tracheophyta</taxon>
        <taxon>Spermatophyta</taxon>
        <taxon>Magnoliopsida</taxon>
        <taxon>eudicotyledons</taxon>
        <taxon>Gunneridae</taxon>
        <taxon>Pentapetalae</taxon>
        <taxon>rosids</taxon>
        <taxon>malvids</taxon>
        <taxon>Brassicales</taxon>
        <taxon>Brassicaceae</taxon>
        <taxon>Camelineae</taxon>
        <taxon>Arabidopsis</taxon>
    </lineage>
</organism>
<dbReference type="Pfam" id="PF01535">
    <property type="entry name" value="PPR"/>
    <property type="match status" value="4"/>
</dbReference>
<dbReference type="InterPro" id="IPR046848">
    <property type="entry name" value="E_motif"/>
</dbReference>
<feature type="repeat" description="PPR" evidence="3">
    <location>
        <begin position="640"/>
        <end position="674"/>
    </location>
</feature>
<dbReference type="PANTHER" id="PTHR47926">
    <property type="entry name" value="PENTATRICOPEPTIDE REPEAT-CONTAINING PROTEIN"/>
    <property type="match status" value="1"/>
</dbReference>
<dbReference type="EMBL" id="GL348715">
    <property type="protein sequence ID" value="EFH61331.1"/>
    <property type="molecule type" value="Genomic_DNA"/>
</dbReference>
<dbReference type="NCBIfam" id="TIGR00756">
    <property type="entry name" value="PPR"/>
    <property type="match status" value="5"/>
</dbReference>
<dbReference type="PANTHER" id="PTHR47926:SF504">
    <property type="entry name" value="(WILD MALAYSIAN BANANA) HYPOTHETICAL PROTEIN"/>
    <property type="match status" value="1"/>
</dbReference>
<keyword evidence="2" id="KW-0677">Repeat</keyword>
<gene>
    <name evidence="6" type="ORF">ARALYDRAFT_318289</name>
</gene>
<dbReference type="Gramene" id="fgenesh1_pm.C_scaffold_3001305">
    <property type="protein sequence ID" value="fgenesh1_pm.C_scaffold_3001305"/>
    <property type="gene ID" value="fgenesh1_pm.C_scaffold_3001305"/>
</dbReference>
<dbReference type="eggNOG" id="KOG0542">
    <property type="taxonomic scope" value="Eukaryota"/>
</dbReference>
<dbReference type="Pfam" id="PF13041">
    <property type="entry name" value="PPR_2"/>
    <property type="match status" value="2"/>
</dbReference>
<dbReference type="InterPro" id="IPR002885">
    <property type="entry name" value="PPR_rpt"/>
</dbReference>
<reference evidence="7" key="1">
    <citation type="journal article" date="2011" name="Nat. Genet.">
        <title>The Arabidopsis lyrata genome sequence and the basis of rapid genome size change.</title>
        <authorList>
            <person name="Hu T.T."/>
            <person name="Pattyn P."/>
            <person name="Bakker E.G."/>
            <person name="Cao J."/>
            <person name="Cheng J.-F."/>
            <person name="Clark R.M."/>
            <person name="Fahlgren N."/>
            <person name="Fawcett J.A."/>
            <person name="Grimwood J."/>
            <person name="Gundlach H."/>
            <person name="Haberer G."/>
            <person name="Hollister J.D."/>
            <person name="Ossowski S."/>
            <person name="Ottilar R.P."/>
            <person name="Salamov A.A."/>
            <person name="Schneeberger K."/>
            <person name="Spannagl M."/>
            <person name="Wang X."/>
            <person name="Yang L."/>
            <person name="Nasrallah M.E."/>
            <person name="Bergelson J."/>
            <person name="Carrington J.C."/>
            <person name="Gaut B.S."/>
            <person name="Schmutz J."/>
            <person name="Mayer K.F.X."/>
            <person name="Van de Peer Y."/>
            <person name="Grigoriev I.V."/>
            <person name="Nordborg M."/>
            <person name="Weigel D."/>
            <person name="Guo Y.-L."/>
        </authorList>
    </citation>
    <scope>NUCLEOTIDE SEQUENCE [LARGE SCALE GENOMIC DNA]</scope>
    <source>
        <strain evidence="7">cv. MN47</strain>
    </source>
</reference>
<evidence type="ECO:0000256" key="4">
    <source>
        <dbReference type="SAM" id="MobiDB-lite"/>
    </source>
</evidence>
<dbReference type="Pfam" id="PF20431">
    <property type="entry name" value="E_motif"/>
    <property type="match status" value="1"/>
</dbReference>
<dbReference type="SUPFAM" id="SSF53098">
    <property type="entry name" value="Ribonuclease H-like"/>
    <property type="match status" value="1"/>
</dbReference>
<dbReference type="FunFam" id="3.30.420.10:FF:000096">
    <property type="entry name" value="Uncharacterized exonuclease domain-containing protein At3g15140"/>
    <property type="match status" value="1"/>
</dbReference>
<feature type="repeat" description="PPR" evidence="3">
    <location>
        <begin position="776"/>
        <end position="811"/>
    </location>
</feature>
<feature type="repeat" description="PPR" evidence="3">
    <location>
        <begin position="535"/>
        <end position="569"/>
    </location>
</feature>
<dbReference type="FunFam" id="1.25.40.10:FF:002291">
    <property type="entry name" value="Putative pentatricopeptide repeat-containing protein At3g15130"/>
    <property type="match status" value="1"/>
</dbReference>
<dbReference type="InterPro" id="IPR046960">
    <property type="entry name" value="PPR_At4g14850-like_plant"/>
</dbReference>
<feature type="domain" description="Exonuclease" evidence="5">
    <location>
        <begin position="125"/>
        <end position="310"/>
    </location>
</feature>
<evidence type="ECO:0000256" key="2">
    <source>
        <dbReference type="ARBA" id="ARBA00022737"/>
    </source>
</evidence>
<evidence type="ECO:0000259" key="5">
    <source>
        <dbReference type="SMART" id="SM00479"/>
    </source>
</evidence>
<dbReference type="eggNOG" id="KOG4197">
    <property type="taxonomic scope" value="Eukaryota"/>
</dbReference>
<feature type="repeat" description="PPR" evidence="3">
    <location>
        <begin position="741"/>
        <end position="775"/>
    </location>
</feature>
<evidence type="ECO:0000256" key="1">
    <source>
        <dbReference type="ARBA" id="ARBA00006643"/>
    </source>
</evidence>
<dbReference type="AlphaFoldDB" id="D7L3Z4"/>
<dbReference type="GO" id="GO:0000175">
    <property type="term" value="F:3'-5'-RNA exonuclease activity"/>
    <property type="evidence" value="ECO:0007669"/>
    <property type="project" value="InterPro"/>
</dbReference>
<dbReference type="GO" id="GO:0003723">
    <property type="term" value="F:RNA binding"/>
    <property type="evidence" value="ECO:0007669"/>
    <property type="project" value="InterPro"/>
</dbReference>
<dbReference type="InterPro" id="IPR047201">
    <property type="entry name" value="ERI-1_3'hExo-like"/>
</dbReference>
<dbReference type="Pfam" id="PF14432">
    <property type="entry name" value="DYW_deaminase"/>
    <property type="match status" value="1"/>
</dbReference>